<accession>A0A834XEM7</accession>
<comment type="caution">
    <text evidence="2">The sequence shown here is derived from an EMBL/GenBank/DDBJ whole genome shotgun (WGS) entry which is preliminary data.</text>
</comment>
<proteinExistence type="predicted"/>
<feature type="compositionally biased region" description="Basic and acidic residues" evidence="1">
    <location>
        <begin position="17"/>
        <end position="26"/>
    </location>
</feature>
<gene>
    <name evidence="2" type="ORF">G2W53_000592</name>
</gene>
<dbReference type="EMBL" id="JAAIUW010000001">
    <property type="protein sequence ID" value="KAF7843687.1"/>
    <property type="molecule type" value="Genomic_DNA"/>
</dbReference>
<dbReference type="AlphaFoldDB" id="A0A834XEM7"/>
<feature type="region of interest" description="Disordered" evidence="1">
    <location>
        <begin position="1"/>
        <end position="26"/>
    </location>
</feature>
<keyword evidence="3" id="KW-1185">Reference proteome</keyword>
<evidence type="ECO:0000256" key="1">
    <source>
        <dbReference type="SAM" id="MobiDB-lite"/>
    </source>
</evidence>
<dbReference type="Proteomes" id="UP000634136">
    <property type="component" value="Unassembled WGS sequence"/>
</dbReference>
<evidence type="ECO:0000313" key="3">
    <source>
        <dbReference type="Proteomes" id="UP000634136"/>
    </source>
</evidence>
<name>A0A834XEM7_9FABA</name>
<reference evidence="2" key="1">
    <citation type="submission" date="2020-09" db="EMBL/GenBank/DDBJ databases">
        <title>Genome-Enabled Discovery of Anthraquinone Biosynthesis in Senna tora.</title>
        <authorList>
            <person name="Kang S.-H."/>
            <person name="Pandey R.P."/>
            <person name="Lee C.-M."/>
            <person name="Sim J.-S."/>
            <person name="Jeong J.-T."/>
            <person name="Choi B.-S."/>
            <person name="Jung M."/>
            <person name="Ginzburg D."/>
            <person name="Zhao K."/>
            <person name="Won S.Y."/>
            <person name="Oh T.-J."/>
            <person name="Yu Y."/>
            <person name="Kim N.-H."/>
            <person name="Lee O.R."/>
            <person name="Lee T.-H."/>
            <person name="Bashyal P."/>
            <person name="Kim T.-S."/>
            <person name="Lee W.-H."/>
            <person name="Kawkins C."/>
            <person name="Kim C.-K."/>
            <person name="Kim J.S."/>
            <person name="Ahn B.O."/>
            <person name="Rhee S.Y."/>
            <person name="Sohng J.K."/>
        </authorList>
    </citation>
    <scope>NUCLEOTIDE SEQUENCE</scope>
    <source>
        <tissue evidence="2">Leaf</tissue>
    </source>
</reference>
<sequence>MCIAQAAHRPQLKAAKQRSDAHLINV</sequence>
<organism evidence="2 3">
    <name type="scientific">Senna tora</name>
    <dbReference type="NCBI Taxonomy" id="362788"/>
    <lineage>
        <taxon>Eukaryota</taxon>
        <taxon>Viridiplantae</taxon>
        <taxon>Streptophyta</taxon>
        <taxon>Embryophyta</taxon>
        <taxon>Tracheophyta</taxon>
        <taxon>Spermatophyta</taxon>
        <taxon>Magnoliopsida</taxon>
        <taxon>eudicotyledons</taxon>
        <taxon>Gunneridae</taxon>
        <taxon>Pentapetalae</taxon>
        <taxon>rosids</taxon>
        <taxon>fabids</taxon>
        <taxon>Fabales</taxon>
        <taxon>Fabaceae</taxon>
        <taxon>Caesalpinioideae</taxon>
        <taxon>Cassia clade</taxon>
        <taxon>Senna</taxon>
    </lineage>
</organism>
<protein>
    <submittedName>
        <fullName evidence="2">Uncharacterized protein</fullName>
    </submittedName>
</protein>
<evidence type="ECO:0000313" key="2">
    <source>
        <dbReference type="EMBL" id="KAF7843687.1"/>
    </source>
</evidence>